<keyword evidence="3" id="KW-1185">Reference proteome</keyword>
<sequence length="141" mass="16439">MGGLPEEKLSRKQRKRAKHKKQKQRKRELREQYWKVTMGDLAWECYQKYGRGVVACASDIPFSYVLPNVVTLPDQVKNFIFKYDPETSFLLSFFYDEDDEGRSGYSVQVVNFNDEKASPIITAVKGKEELSEKINDFVVQD</sequence>
<dbReference type="AlphaFoldDB" id="A0A5B8NR21"/>
<dbReference type="OrthoDB" id="424127at2"/>
<geneLocation type="plasmid" evidence="3">
    <name>peu2</name>
</geneLocation>
<dbReference type="RefSeq" id="WP_146297588.1">
    <property type="nucleotide sequence ID" value="NZ_CP042328.1"/>
</dbReference>
<gene>
    <name evidence="2" type="ORF">FRE64_16905</name>
</gene>
<feature type="compositionally biased region" description="Basic and acidic residues" evidence="1">
    <location>
        <begin position="1"/>
        <end position="10"/>
    </location>
</feature>
<evidence type="ECO:0000313" key="3">
    <source>
        <dbReference type="Proteomes" id="UP000318453"/>
    </source>
</evidence>
<accession>A0A5B8NR21</accession>
<evidence type="ECO:0000313" key="2">
    <source>
        <dbReference type="EMBL" id="QDZ41652.1"/>
    </source>
</evidence>
<reference evidence="2" key="1">
    <citation type="submission" date="2019-08" db="EMBL/GenBank/DDBJ databases">
        <title>Carotenoids and Carotenoid Binding Proteins in the Halophilic Cyanobacterium Euhalothece sp. ZM00.</title>
        <authorList>
            <person name="Cho S.M."/>
            <person name="Song J.Y."/>
            <person name="Park Y.-I."/>
        </authorList>
    </citation>
    <scope>NUCLEOTIDE SEQUENCE [LARGE SCALE GENOMIC DNA]</scope>
    <source>
        <strain evidence="2">Z-M001</strain>
        <plasmid evidence="2">pEu2</plasmid>
    </source>
</reference>
<evidence type="ECO:0000256" key="1">
    <source>
        <dbReference type="SAM" id="MobiDB-lite"/>
    </source>
</evidence>
<dbReference type="Proteomes" id="UP000318453">
    <property type="component" value="Plasmid pEu2"/>
</dbReference>
<proteinExistence type="predicted"/>
<keyword evidence="2" id="KW-0614">Plasmid</keyword>
<name>A0A5B8NR21_9CHRO</name>
<organism evidence="2 3">
    <name type="scientific">Euhalothece natronophila Z-M001</name>
    <dbReference type="NCBI Taxonomy" id="522448"/>
    <lineage>
        <taxon>Bacteria</taxon>
        <taxon>Bacillati</taxon>
        <taxon>Cyanobacteriota</taxon>
        <taxon>Cyanophyceae</taxon>
        <taxon>Oscillatoriophycideae</taxon>
        <taxon>Chroococcales</taxon>
        <taxon>Halothecacae</taxon>
        <taxon>Halothece cluster</taxon>
        <taxon>Euhalothece</taxon>
    </lineage>
</organism>
<protein>
    <submittedName>
        <fullName evidence="2">Uncharacterized protein</fullName>
    </submittedName>
</protein>
<dbReference type="KEGG" id="enn:FRE64_16905"/>
<feature type="region of interest" description="Disordered" evidence="1">
    <location>
        <begin position="1"/>
        <end position="26"/>
    </location>
</feature>
<feature type="compositionally biased region" description="Basic residues" evidence="1">
    <location>
        <begin position="11"/>
        <end position="26"/>
    </location>
</feature>
<dbReference type="EMBL" id="CP042328">
    <property type="protein sequence ID" value="QDZ41652.1"/>
    <property type="molecule type" value="Genomic_DNA"/>
</dbReference>